<feature type="domain" description="Ferritin/DPS" evidence="3">
    <location>
        <begin position="7"/>
        <end position="102"/>
    </location>
</feature>
<dbReference type="InterPro" id="IPR008331">
    <property type="entry name" value="Ferritin_DPS_dom"/>
</dbReference>
<evidence type="ECO:0000259" key="3">
    <source>
        <dbReference type="Pfam" id="PF00210"/>
    </source>
</evidence>
<dbReference type="Proteomes" id="UP001058364">
    <property type="component" value="Chromosome"/>
</dbReference>
<dbReference type="PRINTS" id="PR01346">
    <property type="entry name" value="HELNAPAPROT"/>
</dbReference>
<evidence type="ECO:0000313" key="4">
    <source>
        <dbReference type="EMBL" id="UWD34513.1"/>
    </source>
</evidence>
<comment type="similarity">
    <text evidence="1 2">Belongs to the Dps family.</text>
</comment>
<dbReference type="InterPro" id="IPR002177">
    <property type="entry name" value="DPS_DNA-bd"/>
</dbReference>
<accession>A0ABY5TV22</accession>
<dbReference type="SUPFAM" id="SSF47240">
    <property type="entry name" value="Ferritin-like"/>
    <property type="match status" value="1"/>
</dbReference>
<organism evidence="4 5">
    <name type="scientific">Mesomycoplasma molare</name>
    <dbReference type="NCBI Taxonomy" id="171288"/>
    <lineage>
        <taxon>Bacteria</taxon>
        <taxon>Bacillati</taxon>
        <taxon>Mycoplasmatota</taxon>
        <taxon>Mycoplasmoidales</taxon>
        <taxon>Metamycoplasmataceae</taxon>
        <taxon>Mesomycoplasma</taxon>
    </lineage>
</organism>
<evidence type="ECO:0000256" key="1">
    <source>
        <dbReference type="ARBA" id="ARBA00009497"/>
    </source>
</evidence>
<sequence length="140" mass="16901">MTEVNSLKKIQSSLQVFYQKINNIHWNIKGLEFFEIHEETDKLKEEILEFVDQIAEKIVMKDQDALGSYKEILEYSFIKEIESRQFNYKESLEILIEDLIKILEFSENIEWSARVQPIFDEVLLSFDKWLWQFKAMNKNN</sequence>
<dbReference type="InterPro" id="IPR012347">
    <property type="entry name" value="Ferritin-like"/>
</dbReference>
<gene>
    <name evidence="4" type="ORF">NX772_01635</name>
</gene>
<dbReference type="PIRSF" id="PIRSF005900">
    <property type="entry name" value="Dps"/>
    <property type="match status" value="1"/>
</dbReference>
<proteinExistence type="inferred from homology"/>
<name>A0ABY5TV22_9BACT</name>
<dbReference type="RefSeq" id="WP_027123662.1">
    <property type="nucleotide sequence ID" value="NZ_CP103423.1"/>
</dbReference>
<dbReference type="InterPro" id="IPR009078">
    <property type="entry name" value="Ferritin-like_SF"/>
</dbReference>
<dbReference type="PANTHER" id="PTHR42932:SF1">
    <property type="entry name" value="GENERAL STRESS PROTEIN 20U"/>
    <property type="match status" value="1"/>
</dbReference>
<dbReference type="CDD" id="cd01043">
    <property type="entry name" value="DPS"/>
    <property type="match status" value="1"/>
</dbReference>
<evidence type="ECO:0000313" key="5">
    <source>
        <dbReference type="Proteomes" id="UP001058364"/>
    </source>
</evidence>
<dbReference type="Gene3D" id="1.20.1260.10">
    <property type="match status" value="1"/>
</dbReference>
<keyword evidence="5" id="KW-1185">Reference proteome</keyword>
<dbReference type="Pfam" id="PF00210">
    <property type="entry name" value="Ferritin"/>
    <property type="match status" value="1"/>
</dbReference>
<dbReference type="EMBL" id="CP103423">
    <property type="protein sequence ID" value="UWD34513.1"/>
    <property type="molecule type" value="Genomic_DNA"/>
</dbReference>
<evidence type="ECO:0000256" key="2">
    <source>
        <dbReference type="RuleBase" id="RU003875"/>
    </source>
</evidence>
<dbReference type="PANTHER" id="PTHR42932">
    <property type="entry name" value="GENERAL STRESS PROTEIN 20U"/>
    <property type="match status" value="1"/>
</dbReference>
<reference evidence="4" key="1">
    <citation type="submission" date="2022-08" db="EMBL/GenBank/DDBJ databases">
        <title>Complete genome sequence of Mycoplasma molare type strain H 542.</title>
        <authorList>
            <person name="Spergser J."/>
        </authorList>
    </citation>
    <scope>NUCLEOTIDE SEQUENCE</scope>
    <source>
        <strain evidence="4">H 542</strain>
    </source>
</reference>
<protein>
    <submittedName>
        <fullName evidence="4">DNA starvation/stationary phase protection protein</fullName>
    </submittedName>
</protein>